<name>A0AAD9JFI1_9ANNE</name>
<comment type="caution">
    <text evidence="2">The sequence shown here is derived from an EMBL/GenBank/DDBJ whole genome shotgun (WGS) entry which is preliminary data.</text>
</comment>
<keyword evidence="1" id="KW-0812">Transmembrane</keyword>
<accession>A0AAD9JFI1</accession>
<keyword evidence="1" id="KW-0472">Membrane</keyword>
<keyword evidence="3" id="KW-1185">Reference proteome</keyword>
<evidence type="ECO:0000313" key="3">
    <source>
        <dbReference type="Proteomes" id="UP001208570"/>
    </source>
</evidence>
<keyword evidence="1" id="KW-1133">Transmembrane helix</keyword>
<dbReference type="EMBL" id="JAODUP010000337">
    <property type="protein sequence ID" value="KAK2152193.1"/>
    <property type="molecule type" value="Genomic_DNA"/>
</dbReference>
<proteinExistence type="predicted"/>
<dbReference type="Proteomes" id="UP001208570">
    <property type="component" value="Unassembled WGS sequence"/>
</dbReference>
<protein>
    <submittedName>
        <fullName evidence="2">Uncharacterized protein</fullName>
    </submittedName>
</protein>
<evidence type="ECO:0000256" key="1">
    <source>
        <dbReference type="SAM" id="Phobius"/>
    </source>
</evidence>
<sequence length="148" mass="16373">MAKSPKPKNRANSLAKWKWALIGSACISLVGIVIGVSVVFGRLREDPPPAIAFQIPGFFPYIHGTIGNSKTDVRQAITFPSTVKWRLLGGDEMLELNGYVFTIYCEEKPYEDNLTATNVRGSHQVYAMSELPVNDQLVQLEIINTCGM</sequence>
<gene>
    <name evidence="2" type="ORF">LSH36_337g00036</name>
</gene>
<organism evidence="2 3">
    <name type="scientific">Paralvinella palmiformis</name>
    <dbReference type="NCBI Taxonomy" id="53620"/>
    <lineage>
        <taxon>Eukaryota</taxon>
        <taxon>Metazoa</taxon>
        <taxon>Spiralia</taxon>
        <taxon>Lophotrochozoa</taxon>
        <taxon>Annelida</taxon>
        <taxon>Polychaeta</taxon>
        <taxon>Sedentaria</taxon>
        <taxon>Canalipalpata</taxon>
        <taxon>Terebellida</taxon>
        <taxon>Terebelliformia</taxon>
        <taxon>Alvinellidae</taxon>
        <taxon>Paralvinella</taxon>
    </lineage>
</organism>
<evidence type="ECO:0000313" key="2">
    <source>
        <dbReference type="EMBL" id="KAK2152193.1"/>
    </source>
</evidence>
<feature type="transmembrane region" description="Helical" evidence="1">
    <location>
        <begin position="20"/>
        <end position="40"/>
    </location>
</feature>
<reference evidence="2" key="1">
    <citation type="journal article" date="2023" name="Mol. Biol. Evol.">
        <title>Third-Generation Sequencing Reveals the Adaptive Role of the Epigenome in Three Deep-Sea Polychaetes.</title>
        <authorList>
            <person name="Perez M."/>
            <person name="Aroh O."/>
            <person name="Sun Y."/>
            <person name="Lan Y."/>
            <person name="Juniper S.K."/>
            <person name="Young C.R."/>
            <person name="Angers B."/>
            <person name="Qian P.Y."/>
        </authorList>
    </citation>
    <scope>NUCLEOTIDE SEQUENCE</scope>
    <source>
        <strain evidence="2">P08H-3</strain>
    </source>
</reference>
<dbReference type="AlphaFoldDB" id="A0AAD9JFI1"/>